<evidence type="ECO:0000313" key="7">
    <source>
        <dbReference type="EMBL" id="CAK9890085.1"/>
    </source>
</evidence>
<evidence type="ECO:0000256" key="2">
    <source>
        <dbReference type="ARBA" id="ARBA00023125"/>
    </source>
</evidence>
<dbReference type="EMBL" id="OZ024668">
    <property type="protein sequence ID" value="CAK9890085.1"/>
    <property type="molecule type" value="Genomic_DNA"/>
</dbReference>
<keyword evidence="1" id="KW-0229">DNA integration</keyword>
<dbReference type="InterPro" id="IPR044068">
    <property type="entry name" value="CB"/>
</dbReference>
<keyword evidence="3" id="KW-0233">DNA recombination</keyword>
<dbReference type="EMBL" id="CABVHG010000047">
    <property type="protein sequence ID" value="VVN35984.1"/>
    <property type="molecule type" value="Genomic_DNA"/>
</dbReference>
<keyword evidence="2 4" id="KW-0238">DNA-binding</keyword>
<evidence type="ECO:0000313" key="9">
    <source>
        <dbReference type="Proteomes" id="UP000326595"/>
    </source>
</evidence>
<dbReference type="InterPro" id="IPR002104">
    <property type="entry name" value="Integrase_catalytic"/>
</dbReference>
<dbReference type="SUPFAM" id="SSF56349">
    <property type="entry name" value="DNA breaking-rejoining enzymes"/>
    <property type="match status" value="1"/>
</dbReference>
<gene>
    <name evidence="7" type="primary">xerD_1</name>
    <name evidence="7" type="ORF">PS652_02918</name>
    <name evidence="8" type="ORF">PS652_05121</name>
</gene>
<evidence type="ECO:0000259" key="5">
    <source>
        <dbReference type="PROSITE" id="PS51898"/>
    </source>
</evidence>
<dbReference type="CDD" id="cd00397">
    <property type="entry name" value="DNA_BRE_C"/>
    <property type="match status" value="1"/>
</dbReference>
<dbReference type="InterPro" id="IPR011010">
    <property type="entry name" value="DNA_brk_join_enz"/>
</dbReference>
<dbReference type="RefSeq" id="WP_150777060.1">
    <property type="nucleotide sequence ID" value="NZ_OZ024668.1"/>
</dbReference>
<evidence type="ECO:0000256" key="1">
    <source>
        <dbReference type="ARBA" id="ARBA00022908"/>
    </source>
</evidence>
<protein>
    <submittedName>
        <fullName evidence="7">Tyrosine recombinase XerD</fullName>
    </submittedName>
</protein>
<dbReference type="PANTHER" id="PTHR30349:SF64">
    <property type="entry name" value="PROPHAGE INTEGRASE INTD-RELATED"/>
    <property type="match status" value="1"/>
</dbReference>
<dbReference type="PROSITE" id="PS51900">
    <property type="entry name" value="CB"/>
    <property type="match status" value="1"/>
</dbReference>
<proteinExistence type="predicted"/>
<evidence type="ECO:0000256" key="4">
    <source>
        <dbReference type="PROSITE-ProRule" id="PRU01248"/>
    </source>
</evidence>
<reference evidence="7 9" key="2">
    <citation type="submission" date="2024-03" db="EMBL/GenBank/DDBJ databases">
        <authorList>
            <person name="Alaster D. Moffat"/>
            <person name="Govind Chandra"/>
            <person name="Andrew W. Truman"/>
        </authorList>
    </citation>
    <scope>NUCLEOTIDE SEQUENCE [LARGE SCALE GENOMIC DNA]</scope>
    <source>
        <strain evidence="7">PS652</strain>
    </source>
</reference>
<feature type="domain" description="Core-binding (CB)" evidence="6">
    <location>
        <begin position="36"/>
        <end position="141"/>
    </location>
</feature>
<accession>A0A5E6X5H0</accession>
<dbReference type="PROSITE" id="PS51898">
    <property type="entry name" value="TYR_RECOMBINASE"/>
    <property type="match status" value="1"/>
</dbReference>
<dbReference type="PANTHER" id="PTHR30349">
    <property type="entry name" value="PHAGE INTEGRASE-RELATED"/>
    <property type="match status" value="1"/>
</dbReference>
<dbReference type="InterPro" id="IPR013762">
    <property type="entry name" value="Integrase-like_cat_sf"/>
</dbReference>
<reference evidence="8" key="1">
    <citation type="submission" date="2019-09" db="EMBL/GenBank/DDBJ databases">
        <authorList>
            <person name="Chandra G."/>
            <person name="Truman W A."/>
        </authorList>
    </citation>
    <scope>NUCLEOTIDE SEQUENCE [LARGE SCALE GENOMIC DNA]</scope>
    <source>
        <strain evidence="8">PS652</strain>
    </source>
</reference>
<name>A0A5E6X5H0_PSEFL</name>
<dbReference type="InterPro" id="IPR050090">
    <property type="entry name" value="Tyrosine_recombinase_XerCD"/>
</dbReference>
<dbReference type="Pfam" id="PF00589">
    <property type="entry name" value="Phage_integrase"/>
    <property type="match status" value="1"/>
</dbReference>
<dbReference type="GO" id="GO:0015074">
    <property type="term" value="P:DNA integration"/>
    <property type="evidence" value="ECO:0007669"/>
    <property type="project" value="UniProtKB-KW"/>
</dbReference>
<evidence type="ECO:0000313" key="8">
    <source>
        <dbReference type="EMBL" id="VVN35984.1"/>
    </source>
</evidence>
<dbReference type="GO" id="GO:0006310">
    <property type="term" value="P:DNA recombination"/>
    <property type="evidence" value="ECO:0007669"/>
    <property type="project" value="UniProtKB-KW"/>
</dbReference>
<dbReference type="Gene3D" id="1.10.443.10">
    <property type="entry name" value="Intergrase catalytic core"/>
    <property type="match status" value="1"/>
</dbReference>
<dbReference type="AlphaFoldDB" id="A0A5E6X5H0"/>
<evidence type="ECO:0000259" key="6">
    <source>
        <dbReference type="PROSITE" id="PS51900"/>
    </source>
</evidence>
<feature type="domain" description="Tyr recombinase" evidence="5">
    <location>
        <begin position="221"/>
        <end position="444"/>
    </location>
</feature>
<evidence type="ECO:0000256" key="3">
    <source>
        <dbReference type="ARBA" id="ARBA00023172"/>
    </source>
</evidence>
<dbReference type="Proteomes" id="UP000326595">
    <property type="component" value="Chromosome"/>
</dbReference>
<organism evidence="8">
    <name type="scientific">Pseudomonas fluorescens</name>
    <dbReference type="NCBI Taxonomy" id="294"/>
    <lineage>
        <taxon>Bacteria</taxon>
        <taxon>Pseudomonadati</taxon>
        <taxon>Pseudomonadota</taxon>
        <taxon>Gammaproteobacteria</taxon>
        <taxon>Pseudomonadales</taxon>
        <taxon>Pseudomonadaceae</taxon>
        <taxon>Pseudomonas</taxon>
    </lineage>
</organism>
<dbReference type="GO" id="GO:0003677">
    <property type="term" value="F:DNA binding"/>
    <property type="evidence" value="ECO:0007669"/>
    <property type="project" value="UniProtKB-UniRule"/>
</dbReference>
<sequence length="481" mass="53921">MNPIALTGGAASFAPPILIPITKNDKKIFTLVSHDKLMDDFFESWCYTLSRKRKFKTIKAYARYNRVFLELLQFVAHLHGELTPLLLSQTIENYESYLVFGTSSENPAIAQAAQILGNRNLSGSSVGVAIAALNSFVDASERLRLGMLEMEANGYISSQQLSGFSLAQTVKMETPTSVRAAIKKNSWLAGCLAGGARRVKRVGLSAISKPSTLAHTDLYGGDKLAFPIDRCKELIEAATSTRDKMLWSLLAASGARFSEAVTMLNEDVKIDIDPAFNRVLIVDPTERHNVLIKYISSAEINALPHKGRTHPQTFLIEPFASMFWIALEEYKTELRAQRLMAPVRHDFLVRSLVDGEPMHNSYQALYERFHKAALKLTQRSYGFHSLRHMYGYYLVNHCPNPNPHSQRKYGLELSLVQQLMGHALIKTTKRYARQDVHLLQAEIAASNFARLSGGPKTVLEARIEYHQQEIKQLQQLALEAA</sequence>